<organism evidence="1 2">
    <name type="scientific">Streptomyces cuspidosporus</name>
    <dbReference type="NCBI Taxonomy" id="66882"/>
    <lineage>
        <taxon>Bacteria</taxon>
        <taxon>Bacillati</taxon>
        <taxon>Actinomycetota</taxon>
        <taxon>Actinomycetes</taxon>
        <taxon>Kitasatosporales</taxon>
        <taxon>Streptomycetaceae</taxon>
        <taxon>Streptomyces</taxon>
    </lineage>
</organism>
<dbReference type="Proteomes" id="UP001500253">
    <property type="component" value="Unassembled WGS sequence"/>
</dbReference>
<gene>
    <name evidence="1" type="ORF">GCM10010246_58970</name>
</gene>
<protein>
    <recommendedName>
        <fullName evidence="3">Transposase</fullName>
    </recommendedName>
</protein>
<keyword evidence="2" id="KW-1185">Reference proteome</keyword>
<sequence>MLWNVDSMLAKLALMVPVGRRLWPTSAPQVHTFSWPRLHRLNRIGRPVAAGASRIAVERVRADTPVLLRSSYFG</sequence>
<evidence type="ECO:0008006" key="3">
    <source>
        <dbReference type="Google" id="ProtNLM"/>
    </source>
</evidence>
<evidence type="ECO:0000313" key="1">
    <source>
        <dbReference type="EMBL" id="GAA2360689.1"/>
    </source>
</evidence>
<name>A0ABN3GTF9_9ACTN</name>
<proteinExistence type="predicted"/>
<evidence type="ECO:0000313" key="2">
    <source>
        <dbReference type="Proteomes" id="UP001500253"/>
    </source>
</evidence>
<accession>A0ABN3GTF9</accession>
<comment type="caution">
    <text evidence="1">The sequence shown here is derived from an EMBL/GenBank/DDBJ whole genome shotgun (WGS) entry which is preliminary data.</text>
</comment>
<reference evidence="1 2" key="1">
    <citation type="journal article" date="2019" name="Int. J. Syst. Evol. Microbiol.">
        <title>The Global Catalogue of Microorganisms (GCM) 10K type strain sequencing project: providing services to taxonomists for standard genome sequencing and annotation.</title>
        <authorList>
            <consortium name="The Broad Institute Genomics Platform"/>
            <consortium name="The Broad Institute Genome Sequencing Center for Infectious Disease"/>
            <person name="Wu L."/>
            <person name="Ma J."/>
        </authorList>
    </citation>
    <scope>NUCLEOTIDE SEQUENCE [LARGE SCALE GENOMIC DNA]</scope>
    <source>
        <strain evidence="1 2">JCM 4316</strain>
    </source>
</reference>
<dbReference type="EMBL" id="BAAASD010000031">
    <property type="protein sequence ID" value="GAA2360689.1"/>
    <property type="molecule type" value="Genomic_DNA"/>
</dbReference>